<evidence type="ECO:0000256" key="2">
    <source>
        <dbReference type="SAM" id="Phobius"/>
    </source>
</evidence>
<feature type="transmembrane region" description="Helical" evidence="2">
    <location>
        <begin position="34"/>
        <end position="53"/>
    </location>
</feature>
<keyword evidence="2" id="KW-0812">Transmembrane</keyword>
<proteinExistence type="predicted"/>
<name>A0A6J4K0X0_9CHLR</name>
<feature type="compositionally biased region" description="Polar residues" evidence="1">
    <location>
        <begin position="1"/>
        <end position="18"/>
    </location>
</feature>
<organism evidence="3">
    <name type="scientific">uncultured Chloroflexia bacterium</name>
    <dbReference type="NCBI Taxonomy" id="1672391"/>
    <lineage>
        <taxon>Bacteria</taxon>
        <taxon>Bacillati</taxon>
        <taxon>Chloroflexota</taxon>
        <taxon>Chloroflexia</taxon>
        <taxon>environmental samples</taxon>
    </lineage>
</organism>
<dbReference type="AlphaFoldDB" id="A0A6J4K0X0"/>
<dbReference type="EMBL" id="CADCTR010001372">
    <property type="protein sequence ID" value="CAA9293035.1"/>
    <property type="molecule type" value="Genomic_DNA"/>
</dbReference>
<evidence type="ECO:0000256" key="1">
    <source>
        <dbReference type="SAM" id="MobiDB-lite"/>
    </source>
</evidence>
<accession>A0A6J4K0X0</accession>
<sequence>MSGNAGTFADSTGGTSPTDPYAEGVKTLRETAKWLTTAFAALGTAMLAGTQLSKIGQLGLADLRLWVAVAAGTLALSAVGVVIWNVTRVLAPEWVSIHELIKDQEDQRQTDDLEFVEKNKYLYTGYDTIKALRENYDRLVRARDALVAQENWNKAKKRTPTCSMSTYYNRGSSPRYGPTGCTGDSNMRYVPCSNGVLWPP</sequence>
<reference evidence="3" key="1">
    <citation type="submission" date="2020-02" db="EMBL/GenBank/DDBJ databases">
        <authorList>
            <person name="Meier V. D."/>
        </authorList>
    </citation>
    <scope>NUCLEOTIDE SEQUENCE</scope>
    <source>
        <strain evidence="3">AVDCRST_MAG93</strain>
    </source>
</reference>
<protein>
    <submittedName>
        <fullName evidence="3">Uncharacterized protein</fullName>
    </submittedName>
</protein>
<gene>
    <name evidence="3" type="ORF">AVDCRST_MAG93-4044</name>
</gene>
<evidence type="ECO:0000313" key="3">
    <source>
        <dbReference type="EMBL" id="CAA9293035.1"/>
    </source>
</evidence>
<keyword evidence="2" id="KW-0472">Membrane</keyword>
<keyword evidence="2" id="KW-1133">Transmembrane helix</keyword>
<feature type="region of interest" description="Disordered" evidence="1">
    <location>
        <begin position="1"/>
        <end position="22"/>
    </location>
</feature>
<feature type="transmembrane region" description="Helical" evidence="2">
    <location>
        <begin position="65"/>
        <end position="86"/>
    </location>
</feature>